<organism evidence="7 8">
    <name type="scientific">Candidatus Clostridium radicumherbarum</name>
    <dbReference type="NCBI Taxonomy" id="3381662"/>
    <lineage>
        <taxon>Bacteria</taxon>
        <taxon>Bacillati</taxon>
        <taxon>Bacillota</taxon>
        <taxon>Clostridia</taxon>
        <taxon>Eubacteriales</taxon>
        <taxon>Clostridiaceae</taxon>
        <taxon>Clostridium</taxon>
    </lineage>
</organism>
<dbReference type="PANTHER" id="PTHR34857:SF2">
    <property type="entry name" value="SLL0384 PROTEIN"/>
    <property type="match status" value="1"/>
</dbReference>
<protein>
    <submittedName>
        <fullName evidence="7">Energy-coupling factor transporter transmembrane component T family protein</fullName>
    </submittedName>
</protein>
<accession>A0ABW8TUE5</accession>
<evidence type="ECO:0000256" key="2">
    <source>
        <dbReference type="ARBA" id="ARBA00022475"/>
    </source>
</evidence>
<keyword evidence="8" id="KW-1185">Reference proteome</keyword>
<feature type="transmembrane region" description="Helical" evidence="6">
    <location>
        <begin position="94"/>
        <end position="115"/>
    </location>
</feature>
<feature type="transmembrane region" description="Helical" evidence="6">
    <location>
        <begin position="160"/>
        <end position="186"/>
    </location>
</feature>
<dbReference type="EMBL" id="JBJHZY010000002">
    <property type="protein sequence ID" value="MFL0269090.1"/>
    <property type="molecule type" value="Genomic_DNA"/>
</dbReference>
<evidence type="ECO:0000256" key="1">
    <source>
        <dbReference type="ARBA" id="ARBA00004141"/>
    </source>
</evidence>
<dbReference type="InterPro" id="IPR003339">
    <property type="entry name" value="ABC/ECF_trnsptr_transmembrane"/>
</dbReference>
<evidence type="ECO:0000313" key="7">
    <source>
        <dbReference type="EMBL" id="MFL0269090.1"/>
    </source>
</evidence>
<dbReference type="CDD" id="cd16914">
    <property type="entry name" value="EcfT"/>
    <property type="match status" value="1"/>
</dbReference>
<keyword evidence="5 6" id="KW-0472">Membrane</keyword>
<feature type="transmembrane region" description="Helical" evidence="6">
    <location>
        <begin position="57"/>
        <end position="82"/>
    </location>
</feature>
<comment type="subcellular location">
    <subcellularLocation>
        <location evidence="1">Membrane</location>
        <topology evidence="1">Multi-pass membrane protein</topology>
    </subcellularLocation>
</comment>
<evidence type="ECO:0000256" key="3">
    <source>
        <dbReference type="ARBA" id="ARBA00022692"/>
    </source>
</evidence>
<reference evidence="7 8" key="1">
    <citation type="submission" date="2024-11" db="EMBL/GenBank/DDBJ databases">
        <authorList>
            <person name="Heng Y.C."/>
            <person name="Lim A.C.H."/>
            <person name="Lee J.K.Y."/>
            <person name="Kittelmann S."/>
        </authorList>
    </citation>
    <scope>NUCLEOTIDE SEQUENCE [LARGE SCALE GENOMIC DNA]</scope>
    <source>
        <strain evidence="7 8">WILCCON 0202</strain>
    </source>
</reference>
<evidence type="ECO:0000313" key="8">
    <source>
        <dbReference type="Proteomes" id="UP001623661"/>
    </source>
</evidence>
<evidence type="ECO:0000256" key="6">
    <source>
        <dbReference type="SAM" id="Phobius"/>
    </source>
</evidence>
<dbReference type="Pfam" id="PF02361">
    <property type="entry name" value="CbiQ"/>
    <property type="match status" value="1"/>
</dbReference>
<keyword evidence="3 6" id="KW-0812">Transmembrane</keyword>
<dbReference type="PANTHER" id="PTHR34857">
    <property type="entry name" value="SLL0384 PROTEIN"/>
    <property type="match status" value="1"/>
</dbReference>
<evidence type="ECO:0000256" key="5">
    <source>
        <dbReference type="ARBA" id="ARBA00023136"/>
    </source>
</evidence>
<keyword evidence="4 6" id="KW-1133">Transmembrane helix</keyword>
<keyword evidence="2" id="KW-1003">Cell membrane</keyword>
<evidence type="ECO:0000256" key="4">
    <source>
        <dbReference type="ARBA" id="ARBA00022989"/>
    </source>
</evidence>
<dbReference type="RefSeq" id="WP_406765708.1">
    <property type="nucleotide sequence ID" value="NZ_JBJHZY010000002.1"/>
</dbReference>
<sequence length="264" mass="29723">MPEWLLENDNYIPEKDSVNFINKSILAILNILTRIRLQSNAAASKLGVNDFTKLVSVLLMIIFVSLSKSITYVLIANVFLLVLINVLNIDEIKYVLKVSFVMAVITLLILLPSILLGYGNNALMITLKVFSSVAFVNILSCSTKWNDLLVALKLFKVPDLFIFVLDITIKYIILLGEFSLSMIYALKLRSVGKNNSKNASLSGIVGTMFIKSKEMSEEMYGAMECRGFTGEYRAFKKFKFSLADFICIIVMAAFVLTYFKFNSF</sequence>
<name>A0ABW8TUE5_9CLOT</name>
<dbReference type="InterPro" id="IPR051611">
    <property type="entry name" value="ECF_transporter_component"/>
</dbReference>
<proteinExistence type="predicted"/>
<comment type="caution">
    <text evidence="7">The sequence shown here is derived from an EMBL/GenBank/DDBJ whole genome shotgun (WGS) entry which is preliminary data.</text>
</comment>
<dbReference type="Proteomes" id="UP001623661">
    <property type="component" value="Unassembled WGS sequence"/>
</dbReference>
<feature type="transmembrane region" description="Helical" evidence="6">
    <location>
        <begin position="242"/>
        <end position="261"/>
    </location>
</feature>
<gene>
    <name evidence="7" type="ORF">ACJDUH_13405</name>
</gene>